<evidence type="ECO:0000313" key="1">
    <source>
        <dbReference type="EMBL" id="WBO68639.1"/>
    </source>
</evidence>
<dbReference type="EMBL" id="CP115300">
    <property type="protein sequence ID" value="WBO68639.1"/>
    <property type="molecule type" value="Genomic_DNA"/>
</dbReference>
<gene>
    <name evidence="1" type="ORF">O1G22_40465</name>
</gene>
<sequence>MTGPSPSSPPVARLVELSREEALGLLAGVPMGRVGFTHQALPVIRPVNHLVTDTGDVVIRTHAGAALLTSATASEVVVYEADHIDGDTHTGWSVMVTGIASRVTDPTTLSRYHAELTPWVSRDTEYVVRIDAELVTGYRLERSRPGITDRCPRTTG</sequence>
<keyword evidence="2" id="KW-1185">Reference proteome</keyword>
<dbReference type="InterPro" id="IPR024747">
    <property type="entry name" value="Pyridox_Oxase-rel"/>
</dbReference>
<dbReference type="Proteomes" id="UP001212326">
    <property type="component" value="Chromosome"/>
</dbReference>
<name>A0ABY7PFL0_9ACTN</name>
<dbReference type="SUPFAM" id="SSF50475">
    <property type="entry name" value="FMN-binding split barrel"/>
    <property type="match status" value="1"/>
</dbReference>
<dbReference type="Pfam" id="PF12900">
    <property type="entry name" value="Pyridox_ox_2"/>
    <property type="match status" value="1"/>
</dbReference>
<protein>
    <submittedName>
        <fullName evidence="1">Pyridoxamine 5'-phosphate oxidase family protein</fullName>
    </submittedName>
</protein>
<proteinExistence type="predicted"/>
<dbReference type="Gene3D" id="2.30.110.10">
    <property type="entry name" value="Electron Transport, Fmn-binding Protein, Chain A"/>
    <property type="match status" value="1"/>
</dbReference>
<dbReference type="RefSeq" id="WP_270085869.1">
    <property type="nucleotide sequence ID" value="NZ_CP115300.1"/>
</dbReference>
<dbReference type="InterPro" id="IPR012349">
    <property type="entry name" value="Split_barrel_FMN-bd"/>
</dbReference>
<organism evidence="1 2">
    <name type="scientific">Streptomyces camelliae</name>
    <dbReference type="NCBI Taxonomy" id="3004093"/>
    <lineage>
        <taxon>Bacteria</taxon>
        <taxon>Bacillati</taxon>
        <taxon>Actinomycetota</taxon>
        <taxon>Actinomycetes</taxon>
        <taxon>Kitasatosporales</taxon>
        <taxon>Streptomycetaceae</taxon>
        <taxon>Streptomyces</taxon>
    </lineage>
</organism>
<accession>A0ABY7PFL0</accession>
<evidence type="ECO:0000313" key="2">
    <source>
        <dbReference type="Proteomes" id="UP001212326"/>
    </source>
</evidence>
<reference evidence="1 2" key="1">
    <citation type="submission" date="2022-12" db="EMBL/GenBank/DDBJ databases">
        <authorList>
            <person name="Mo P."/>
        </authorList>
    </citation>
    <scope>NUCLEOTIDE SEQUENCE [LARGE SCALE GENOMIC DNA]</scope>
    <source>
        <strain evidence="1 2">HUAS 2-6</strain>
    </source>
</reference>